<protein>
    <submittedName>
        <fullName evidence="1">DUF2997 domain-containing protein</fullName>
    </submittedName>
</protein>
<dbReference type="Pfam" id="PF11211">
    <property type="entry name" value="DUF2997"/>
    <property type="match status" value="1"/>
</dbReference>
<accession>A0AAE3GQU1</accession>
<evidence type="ECO:0000313" key="2">
    <source>
        <dbReference type="Proteomes" id="UP001204953"/>
    </source>
</evidence>
<sequence length="148" mass="16378">MSHISTYSIAHLSPMIRDRLAQIQANSMNLQAQIQANAAARKRAEEIVLSELSRNFMELAQRQEDAAGNLRLLLKVNPQSAPGKTGDVEILIKSDNTLSIDVSNAPGQVCKELTQPLEMALGTPISVHYKPEYHDGKVRLMDSQQNWG</sequence>
<organism evidence="1 2">
    <name type="scientific">Limnofasciculus baicalensis BBK-W-15</name>
    <dbReference type="NCBI Taxonomy" id="2699891"/>
    <lineage>
        <taxon>Bacteria</taxon>
        <taxon>Bacillati</taxon>
        <taxon>Cyanobacteriota</taxon>
        <taxon>Cyanophyceae</taxon>
        <taxon>Coleofasciculales</taxon>
        <taxon>Coleofasciculaceae</taxon>
        <taxon>Limnofasciculus</taxon>
        <taxon>Limnofasciculus baicalensis</taxon>
    </lineage>
</organism>
<evidence type="ECO:0000313" key="1">
    <source>
        <dbReference type="EMBL" id="MCP2729026.1"/>
    </source>
</evidence>
<gene>
    <name evidence="1" type="ORF">NJ959_11215</name>
</gene>
<dbReference type="RefSeq" id="WP_254011815.1">
    <property type="nucleotide sequence ID" value="NZ_JAMZMM010000089.1"/>
</dbReference>
<reference evidence="1" key="1">
    <citation type="submission" date="2022-06" db="EMBL/GenBank/DDBJ databases">
        <title>New cyanobacteria of genus Symplocastrum in benthos of Lake Baikal.</title>
        <authorList>
            <person name="Sorokovikova E."/>
            <person name="Tikhonova I."/>
            <person name="Krasnopeev A."/>
            <person name="Evseev P."/>
            <person name="Gladkikh A."/>
            <person name="Belykh O."/>
        </authorList>
    </citation>
    <scope>NUCLEOTIDE SEQUENCE</scope>
    <source>
        <strain evidence="1">BBK-W-15</strain>
    </source>
</reference>
<dbReference type="Proteomes" id="UP001204953">
    <property type="component" value="Unassembled WGS sequence"/>
</dbReference>
<name>A0AAE3GQU1_9CYAN</name>
<comment type="caution">
    <text evidence="1">The sequence shown here is derived from an EMBL/GenBank/DDBJ whole genome shotgun (WGS) entry which is preliminary data.</text>
</comment>
<dbReference type="InterPro" id="IPR021375">
    <property type="entry name" value="DUF2997"/>
</dbReference>
<proteinExistence type="predicted"/>
<keyword evidence="2" id="KW-1185">Reference proteome</keyword>
<dbReference type="AlphaFoldDB" id="A0AAE3GQU1"/>
<dbReference type="EMBL" id="JAMZMM010000089">
    <property type="protein sequence ID" value="MCP2729026.1"/>
    <property type="molecule type" value="Genomic_DNA"/>
</dbReference>